<evidence type="ECO:0000313" key="2">
    <source>
        <dbReference type="Proteomes" id="UP000001700"/>
    </source>
</evidence>
<accession>D4G849</accession>
<dbReference type="AlphaFoldDB" id="D4G849"/>
<proteinExistence type="predicted"/>
<evidence type="ECO:0000313" key="1">
    <source>
        <dbReference type="EMBL" id="ADD79487.1"/>
    </source>
</evidence>
<gene>
    <name evidence="1" type="ordered locus">RIEPE_0252</name>
</gene>
<protein>
    <submittedName>
        <fullName evidence="1">Uncharacterized protein</fullName>
    </submittedName>
</protein>
<dbReference type="Proteomes" id="UP000001700">
    <property type="component" value="Chromosome"/>
</dbReference>
<sequence length="53" mass="6611">MIYASFIKKVLREQKVFFKSREMMFTHFLNERGVMLSFINQLEKFKFLFLKNR</sequence>
<dbReference type="STRING" id="515618.RIEPE_0252"/>
<dbReference type="EMBL" id="CP001085">
    <property type="protein sequence ID" value="ADD79487.1"/>
    <property type="molecule type" value="Genomic_DNA"/>
</dbReference>
<keyword evidence="2" id="KW-1185">Reference proteome</keyword>
<organism evidence="1 2">
    <name type="scientific">Riesia pediculicola (strain USDA)</name>
    <dbReference type="NCBI Taxonomy" id="515618"/>
    <lineage>
        <taxon>Bacteria</taxon>
        <taxon>Pseudomonadati</taxon>
        <taxon>Pseudomonadota</taxon>
        <taxon>Gammaproteobacteria</taxon>
        <taxon>Enterobacterales</taxon>
        <taxon>Enterobacteriaceae</taxon>
        <taxon>Candidatus Riesia</taxon>
    </lineage>
</organism>
<dbReference type="HOGENOM" id="CLU_3065749_0_0_6"/>
<name>D4G849_RIEPU</name>
<dbReference type="KEGG" id="rip:RIEPE_0252"/>
<reference evidence="1" key="1">
    <citation type="submission" date="2008-05" db="EMBL/GenBank/DDBJ databases">
        <title>Genome sequence of Riesia pediculicola USDA.</title>
        <authorList>
            <person name="Kirkness E.F."/>
        </authorList>
    </citation>
    <scope>NUCLEOTIDE SEQUENCE [LARGE SCALE GENOMIC DNA]</scope>
    <source>
        <strain evidence="1">USDA</strain>
    </source>
</reference>